<evidence type="ECO:0000313" key="19">
    <source>
        <dbReference type="EMBL" id="JAP82509.1"/>
    </source>
</evidence>
<keyword evidence="7 15" id="KW-0548">Nucleotidyltransferase</keyword>
<dbReference type="Gene3D" id="6.10.250.2940">
    <property type="match status" value="1"/>
</dbReference>
<keyword evidence="8" id="KW-0479">Metal-binding</keyword>
<dbReference type="Pfam" id="PF04997">
    <property type="entry name" value="RNA_pol_Rpb1_1"/>
    <property type="match status" value="1"/>
</dbReference>
<protein>
    <recommendedName>
        <fullName evidence="15">DNA-directed RNA polymerase subunit</fullName>
        <ecNumber evidence="15">2.7.7.6</ecNumber>
    </recommendedName>
</protein>
<evidence type="ECO:0000256" key="1">
    <source>
        <dbReference type="ARBA" id="ARBA00004604"/>
    </source>
</evidence>
<dbReference type="InterPro" id="IPR007066">
    <property type="entry name" value="RNA_pol_Rpb1_3"/>
</dbReference>
<evidence type="ECO:0000256" key="12">
    <source>
        <dbReference type="ARBA" id="ARBA00023242"/>
    </source>
</evidence>
<dbReference type="InterPro" id="IPR000722">
    <property type="entry name" value="RNA_pol_asu"/>
</dbReference>
<feature type="compositionally biased region" description="Acidic residues" evidence="17">
    <location>
        <begin position="1467"/>
        <end position="1487"/>
    </location>
</feature>
<evidence type="ECO:0000256" key="9">
    <source>
        <dbReference type="ARBA" id="ARBA00022833"/>
    </source>
</evidence>
<dbReference type="Gene3D" id="3.30.1490.180">
    <property type="entry name" value="RNA polymerase ii"/>
    <property type="match status" value="1"/>
</dbReference>
<evidence type="ECO:0000256" key="10">
    <source>
        <dbReference type="ARBA" id="ARBA00022842"/>
    </source>
</evidence>
<reference evidence="19" key="1">
    <citation type="journal article" date="2016" name="Ticks Tick Borne Dis.">
        <title>De novo assembly and annotation of the salivary gland transcriptome of Rhipicephalus appendiculatus male and female ticks during blood feeding.</title>
        <authorList>
            <person name="de Castro M.H."/>
            <person name="de Klerk D."/>
            <person name="Pienaar R."/>
            <person name="Latif A.A."/>
            <person name="Rees D.J."/>
            <person name="Mans B.J."/>
        </authorList>
    </citation>
    <scope>NUCLEOTIDE SEQUENCE</scope>
    <source>
        <tissue evidence="19">Salivary glands</tissue>
    </source>
</reference>
<dbReference type="GO" id="GO:0003677">
    <property type="term" value="F:DNA binding"/>
    <property type="evidence" value="ECO:0007669"/>
    <property type="project" value="InterPro"/>
</dbReference>
<keyword evidence="16" id="KW-0175">Coiled coil</keyword>
<dbReference type="InterPro" id="IPR007080">
    <property type="entry name" value="RNA_pol_Rpb1_1"/>
</dbReference>
<proteinExistence type="inferred from homology"/>
<dbReference type="InterPro" id="IPR015699">
    <property type="entry name" value="DNA-dir_RNA_pol1_lsu_N"/>
</dbReference>
<dbReference type="InterPro" id="IPR006592">
    <property type="entry name" value="RNA_pol_N"/>
</dbReference>
<comment type="similarity">
    <text evidence="2 15">Belongs to the RNA polymerase beta' chain family.</text>
</comment>
<dbReference type="Pfam" id="PF00623">
    <property type="entry name" value="RNA_pol_Rpb1_2"/>
    <property type="match status" value="1"/>
</dbReference>
<keyword evidence="10" id="KW-0460">Magnesium</keyword>
<dbReference type="InterPro" id="IPR038120">
    <property type="entry name" value="Rpb1_funnel_sf"/>
</dbReference>
<dbReference type="FunFam" id="1.10.132.30:FF:000011">
    <property type="entry name" value="DNA-directed RNA polymerase subunit"/>
    <property type="match status" value="1"/>
</dbReference>
<dbReference type="Gene3D" id="4.10.860.120">
    <property type="entry name" value="RNA polymerase II, clamp domain"/>
    <property type="match status" value="1"/>
</dbReference>
<comment type="subunit">
    <text evidence="3">Component of the RNA polymerase I (Pol I) complex consisting of at least 13 subunits.</text>
</comment>
<dbReference type="InterPro" id="IPR044893">
    <property type="entry name" value="RNA_pol_Rpb1_clamp_domain"/>
</dbReference>
<keyword evidence="9" id="KW-0862">Zinc</keyword>
<evidence type="ECO:0000256" key="2">
    <source>
        <dbReference type="ARBA" id="ARBA00006460"/>
    </source>
</evidence>
<evidence type="ECO:0000259" key="18">
    <source>
        <dbReference type="SMART" id="SM00663"/>
    </source>
</evidence>
<dbReference type="Gene3D" id="3.30.70.2850">
    <property type="match status" value="1"/>
</dbReference>
<evidence type="ECO:0000256" key="11">
    <source>
        <dbReference type="ARBA" id="ARBA00023163"/>
    </source>
</evidence>
<accession>A0A131YTG2</accession>
<evidence type="ECO:0000256" key="5">
    <source>
        <dbReference type="ARBA" id="ARBA00022553"/>
    </source>
</evidence>
<feature type="domain" description="RNA polymerase N-terminal" evidence="18">
    <location>
        <begin position="333"/>
        <end position="676"/>
    </location>
</feature>
<feature type="coiled-coil region" evidence="16">
    <location>
        <begin position="261"/>
        <end position="288"/>
    </location>
</feature>
<dbReference type="Pfam" id="PF04998">
    <property type="entry name" value="RNA_pol_Rpb1_5"/>
    <property type="match status" value="1"/>
</dbReference>
<dbReference type="Gene3D" id="1.10.132.30">
    <property type="match status" value="1"/>
</dbReference>
<dbReference type="InterPro" id="IPR007083">
    <property type="entry name" value="RNA_pol_Rpb1_4"/>
</dbReference>
<evidence type="ECO:0000256" key="14">
    <source>
        <dbReference type="ARBA" id="ARBA00053996"/>
    </source>
</evidence>
<feature type="compositionally biased region" description="Acidic residues" evidence="17">
    <location>
        <begin position="1436"/>
        <end position="1451"/>
    </location>
</feature>
<evidence type="ECO:0000256" key="15">
    <source>
        <dbReference type="RuleBase" id="RU004279"/>
    </source>
</evidence>
<keyword evidence="11 15" id="KW-0804">Transcription</keyword>
<dbReference type="InterPro" id="IPR007081">
    <property type="entry name" value="RNA_pol_Rpb1_5"/>
</dbReference>
<dbReference type="GO" id="GO:0003899">
    <property type="term" value="F:DNA-directed RNA polymerase activity"/>
    <property type="evidence" value="ECO:0007669"/>
    <property type="project" value="UniProtKB-EC"/>
</dbReference>
<dbReference type="CDD" id="cd02735">
    <property type="entry name" value="RNAP_I_Rpa1_C"/>
    <property type="match status" value="1"/>
</dbReference>
<evidence type="ECO:0000256" key="13">
    <source>
        <dbReference type="ARBA" id="ARBA00048552"/>
    </source>
</evidence>
<dbReference type="InterPro" id="IPR042102">
    <property type="entry name" value="RNA_pol_Rpb1_3_sf"/>
</dbReference>
<comment type="subcellular location">
    <subcellularLocation>
        <location evidence="1">Nucleus</location>
        <location evidence="1">Nucleolus</location>
    </subcellularLocation>
</comment>
<dbReference type="EMBL" id="GEDV01006048">
    <property type="protein sequence ID" value="JAP82509.1"/>
    <property type="molecule type" value="Transcribed_RNA"/>
</dbReference>
<dbReference type="Gene3D" id="1.10.150.390">
    <property type="match status" value="1"/>
</dbReference>
<name>A0A131YTG2_RHIAP</name>
<dbReference type="InterPro" id="IPR047107">
    <property type="entry name" value="DNA-dir_RNA_pol1_lsu_C"/>
</dbReference>
<dbReference type="GO" id="GO:0005736">
    <property type="term" value="C:RNA polymerase I complex"/>
    <property type="evidence" value="ECO:0007669"/>
    <property type="project" value="TreeGrafter"/>
</dbReference>
<dbReference type="FunFam" id="3.30.1490.180:FF:000003">
    <property type="entry name" value="DNA-directed RNA polymerase subunit"/>
    <property type="match status" value="1"/>
</dbReference>
<dbReference type="EC" id="2.7.7.6" evidence="15"/>
<comment type="function">
    <text evidence="14">DNA-dependent RNA polymerase catalyzes the transcription of DNA into RNA using the four ribonucleoside triphosphates as substrates. Largest and catalytic core component of RNA polymerase I which synthesizes ribosomal RNA precursors. Forms the polymerase active center together with the second largest subunit. A single stranded DNA template strand of the promoter is positioned within the central active site cleft of Pol I. A bridging helix emanates from RPA1 and crosses the cleft near the catalytic site and is thought to promote translocation of Pol I by acting as a ratchet that moves the RNA-DNA hybrid through the active site by switching from straight to bent conformations at each step of nucleotide addition.</text>
</comment>
<keyword evidence="6 15" id="KW-0808">Transferase</keyword>
<dbReference type="Pfam" id="PF04983">
    <property type="entry name" value="RNA_pol_Rpb1_3"/>
    <property type="match status" value="1"/>
</dbReference>
<keyword evidence="12" id="KW-0539">Nucleus</keyword>
<dbReference type="GO" id="GO:0006351">
    <property type="term" value="P:DNA-templated transcription"/>
    <property type="evidence" value="ECO:0007669"/>
    <property type="project" value="InterPro"/>
</dbReference>
<evidence type="ECO:0000256" key="4">
    <source>
        <dbReference type="ARBA" id="ARBA00022478"/>
    </source>
</evidence>
<feature type="compositionally biased region" description="Basic and acidic residues" evidence="17">
    <location>
        <begin position="1407"/>
        <end position="1421"/>
    </location>
</feature>
<dbReference type="Gene3D" id="1.10.274.100">
    <property type="entry name" value="RNA polymerase Rpb1, domain 3"/>
    <property type="match status" value="1"/>
</dbReference>
<keyword evidence="4 15" id="KW-0240">DNA-directed RNA polymerase</keyword>
<keyword evidence="5" id="KW-0597">Phosphoprotein</keyword>
<dbReference type="Gene3D" id="1.10.357.120">
    <property type="match status" value="1"/>
</dbReference>
<dbReference type="CDD" id="cd01435">
    <property type="entry name" value="RNAP_I_RPA1_N"/>
    <property type="match status" value="1"/>
</dbReference>
<dbReference type="Pfam" id="PF05000">
    <property type="entry name" value="RNA_pol_Rpb1_4"/>
    <property type="match status" value="1"/>
</dbReference>
<evidence type="ECO:0000256" key="8">
    <source>
        <dbReference type="ARBA" id="ARBA00022723"/>
    </source>
</evidence>
<evidence type="ECO:0000256" key="7">
    <source>
        <dbReference type="ARBA" id="ARBA00022695"/>
    </source>
</evidence>
<dbReference type="FunFam" id="1.10.274.100:FF:000012">
    <property type="entry name" value="DNA-directed RNA polymerase subunit"/>
    <property type="match status" value="1"/>
</dbReference>
<dbReference type="Gene3D" id="2.40.40.20">
    <property type="match status" value="1"/>
</dbReference>
<evidence type="ECO:0000256" key="6">
    <source>
        <dbReference type="ARBA" id="ARBA00022679"/>
    </source>
</evidence>
<dbReference type="GO" id="GO:0046872">
    <property type="term" value="F:metal ion binding"/>
    <property type="evidence" value="ECO:0007669"/>
    <property type="project" value="UniProtKB-KW"/>
</dbReference>
<dbReference type="SUPFAM" id="SSF64484">
    <property type="entry name" value="beta and beta-prime subunits of DNA dependent RNA-polymerase"/>
    <property type="match status" value="1"/>
</dbReference>
<dbReference type="SMART" id="SM00663">
    <property type="entry name" value="RPOLA_N"/>
    <property type="match status" value="1"/>
</dbReference>
<dbReference type="InterPro" id="IPR045867">
    <property type="entry name" value="DNA-dir_RpoC_beta_prime"/>
</dbReference>
<dbReference type="FunFam" id="2.40.40.20:FF:000019">
    <property type="entry name" value="DNA-directed RNA polymerase II subunit RPB1"/>
    <property type="match status" value="1"/>
</dbReference>
<dbReference type="PANTHER" id="PTHR19376">
    <property type="entry name" value="DNA-DIRECTED RNA POLYMERASE"/>
    <property type="match status" value="1"/>
</dbReference>
<sequence length="1757" mass="197139">MDLEKIPHRFVDGISFSVFSTEELLRQGVLEVTCAETFDIVGHPTKGGLHDALLGPSDRDEVCATCGLGFTHCPGHIGYIKLPLLVFNPVFLRTLYQLLRGSCFSCHRLLSPPVACQVTLAQLQVLQYGAVGAVQELQDIANETLVDDDDKGRLTHRGAIRAALQRRIEQCVASVVDGVGDMAEARRAAGVKNVVECRQRIVKTFIREHLMGAPRKCPHCGELRRAMTIQNNSRFVYTSKIRPVAKAPALSVPFRRTHNGFEEEDEVVAEEEEERQAQQKKAEEEAVAGALSYLTPVEARAHLRELWTKERPLLQNLFGILALASSSHESPVDMFFLEALVVPPTRFRPMNFMNGRKYENAQTVSLSRVLQCCDTLRAVLKLLARRGTDKSERPEDQMETERLEQLVGKVMGKDLDAKMHFAWNALQVAVNVVVDSELDRLNTNKGTPGIKQILEKKEGLFRKHMMGKRVNYAARSVISPDPYIDVEEIGVPMVFATKLSYPEPVTERNIAELRRAVINGPDIYPGALLVEREDGGVIRLDPNNRTRREAVAKQLLTPTEAPQRTFARSKIVHRHLRQGDMLLLNRQPTLHKPSIMAHRARVLPGERTLRLHYANCKCYNADFDGDEMNAHLPQSPLAQAEASEVASVNRQYLVPKDGTPLSGLIQDHVIGGSLLTMQGRFFTREDYNQLVFGALTFVKIGIKLLPPAIQKPQMLWTGKQVLSTVLLNCIPHGKPPPTVEGKAKIPAKAWPKGGEAEAFMNEGDVVIRDGELLCGILDKAHYGPTQFGLVHVCYELYGGAISSLVLSAFARLFTHYLQIFSGFTLGIEDILVTDKADRKRKRIMKKAKTQGDEVAIKALGLENEEELDAVQLEDRLRAAHVARNDRQMKQLDSSMKSVTDDVNNQINRACIPDGLLKKFPSNNLQLMVQSGAKGGMVNCMQISCLLGQIELEGRRVPLMLSGRTLPSFLHYDTSPRAGGFVDGRFLTGIRPQEYFFHCMAGREGLVDTAVKTSRSGYLQRCLIKHLEGLMVCYDQTVRDSDGSVIQFQYGEDGLDVLKMQMLKPSQFPVLIKNSQAVINRDDIEQCERATDLDELRKLKKAVRKWRKKLDEDAESESRRQSAFTLFSKTQGSLVRDEHLSRFHNATSETARQAVLEAYFNLDERTHHKLNKSIVKRADPVCSKLRSDVHLGAVSERLDALIEDYVERNPHGLLLADESEEGQDAGKKTISADEFRKLVYMRNMKAICDPGEPVGLLAAQSIGEPSTQMTLNTFHFAGRGEMNVTLGIPRMREILMVASANIATPTMDLHLLQQPDIEQRAEELRVKITSVNLSQVLEEVSVKEMLHVKGRSERFRRYRVHFKFLPRRAYRKKLQATPARILRYMETTFLRRLIDAIKRKMEQVSSERMTRTTKARERRGEEAGSAEDTGMAPPCPDADEGGESSDEGEGDGDTVARQAAARHAQEREYEEAEEEERIAAMSDEEMLDGETAPPAESSLLSAEEGTTSDDIFVSLQETIRDEKAEKLKQARIFAVVKYNTWVLEYDYDDAKEEWCTFTFQLELKGSKFDFASLVEEESAKAVFHSVPNITRAFLVKDTKDKSGCGKMLQTEGVNFVEMFRYGEIIDLKRIYSNDIHAIANTFGIEAARTAIAREVANVFAVYGIEVDPRHLLLVADYMTFDGSYRACNRIAMENNASPLQQMTFETTMNFLKSATLAGTEDHLNSPSARLVVGRVVPLGTGCMQLRQPQTPNFKLRSR</sequence>
<feature type="region of interest" description="Disordered" evidence="17">
    <location>
        <begin position="1400"/>
        <end position="1504"/>
    </location>
</feature>
<dbReference type="PANTHER" id="PTHR19376:SF11">
    <property type="entry name" value="DNA-DIRECTED RNA POLYMERASE I SUBUNIT RPA1"/>
    <property type="match status" value="1"/>
</dbReference>
<organism evidence="19">
    <name type="scientific">Rhipicephalus appendiculatus</name>
    <name type="common">Brown ear tick</name>
    <dbReference type="NCBI Taxonomy" id="34631"/>
    <lineage>
        <taxon>Eukaryota</taxon>
        <taxon>Metazoa</taxon>
        <taxon>Ecdysozoa</taxon>
        <taxon>Arthropoda</taxon>
        <taxon>Chelicerata</taxon>
        <taxon>Arachnida</taxon>
        <taxon>Acari</taxon>
        <taxon>Parasitiformes</taxon>
        <taxon>Ixodida</taxon>
        <taxon>Ixodoidea</taxon>
        <taxon>Ixodidae</taxon>
        <taxon>Rhipicephalinae</taxon>
        <taxon>Rhipicephalus</taxon>
        <taxon>Rhipicephalus</taxon>
    </lineage>
</organism>
<evidence type="ECO:0000256" key="3">
    <source>
        <dbReference type="ARBA" id="ARBA00011251"/>
    </source>
</evidence>
<evidence type="ECO:0000256" key="17">
    <source>
        <dbReference type="SAM" id="MobiDB-lite"/>
    </source>
</evidence>
<comment type="catalytic activity">
    <reaction evidence="13 15">
        <text>RNA(n) + a ribonucleoside 5'-triphosphate = RNA(n+1) + diphosphate</text>
        <dbReference type="Rhea" id="RHEA:21248"/>
        <dbReference type="Rhea" id="RHEA-COMP:14527"/>
        <dbReference type="Rhea" id="RHEA-COMP:17342"/>
        <dbReference type="ChEBI" id="CHEBI:33019"/>
        <dbReference type="ChEBI" id="CHEBI:61557"/>
        <dbReference type="ChEBI" id="CHEBI:140395"/>
        <dbReference type="EC" id="2.7.7.6"/>
    </reaction>
</comment>
<evidence type="ECO:0000256" key="16">
    <source>
        <dbReference type="SAM" id="Coils"/>
    </source>
</evidence>